<keyword evidence="8" id="KW-1185">Reference proteome</keyword>
<evidence type="ECO:0000313" key="8">
    <source>
        <dbReference type="Proteomes" id="UP001153712"/>
    </source>
</evidence>
<dbReference type="PANTHER" id="PTHR22775">
    <property type="entry name" value="SORTING NEXIN"/>
    <property type="match status" value="1"/>
</dbReference>
<dbReference type="PANTHER" id="PTHR22775:SF3">
    <property type="entry name" value="SORTING NEXIN-13"/>
    <property type="match status" value="1"/>
</dbReference>
<dbReference type="PROSITE" id="PS51207">
    <property type="entry name" value="PXA"/>
    <property type="match status" value="1"/>
</dbReference>
<dbReference type="GO" id="GO:0005769">
    <property type="term" value="C:early endosome"/>
    <property type="evidence" value="ECO:0007669"/>
    <property type="project" value="TreeGrafter"/>
</dbReference>
<keyword evidence="3" id="KW-0812">Transmembrane</keyword>
<dbReference type="Pfam" id="PF02194">
    <property type="entry name" value="PXA"/>
    <property type="match status" value="1"/>
</dbReference>
<evidence type="ECO:0000256" key="2">
    <source>
        <dbReference type="SAM" id="MobiDB-lite"/>
    </source>
</evidence>
<dbReference type="InterPro" id="IPR003114">
    <property type="entry name" value="Phox_assoc"/>
</dbReference>
<name>A0A9N9TDE6_PHYSR</name>
<dbReference type="InterPro" id="IPR001683">
    <property type="entry name" value="PX_dom"/>
</dbReference>
<dbReference type="AlphaFoldDB" id="A0A9N9TDE6"/>
<evidence type="ECO:0000256" key="3">
    <source>
        <dbReference type="SAM" id="Phobius"/>
    </source>
</evidence>
<protein>
    <recommendedName>
        <fullName evidence="9">Sorting nexin-13-like</fullName>
    </recommendedName>
</protein>
<gene>
    <name evidence="7" type="ORF">PHYEVI_LOCUS2378</name>
</gene>
<organism evidence="7 8">
    <name type="scientific">Phyllotreta striolata</name>
    <name type="common">Striped flea beetle</name>
    <name type="synonym">Crioceris striolata</name>
    <dbReference type="NCBI Taxonomy" id="444603"/>
    <lineage>
        <taxon>Eukaryota</taxon>
        <taxon>Metazoa</taxon>
        <taxon>Ecdysozoa</taxon>
        <taxon>Arthropoda</taxon>
        <taxon>Hexapoda</taxon>
        <taxon>Insecta</taxon>
        <taxon>Pterygota</taxon>
        <taxon>Neoptera</taxon>
        <taxon>Endopterygota</taxon>
        <taxon>Coleoptera</taxon>
        <taxon>Polyphaga</taxon>
        <taxon>Cucujiformia</taxon>
        <taxon>Chrysomeloidea</taxon>
        <taxon>Chrysomelidae</taxon>
        <taxon>Galerucinae</taxon>
        <taxon>Alticini</taxon>
        <taxon>Phyllotreta</taxon>
    </lineage>
</organism>
<keyword evidence="3" id="KW-1133">Transmembrane helix</keyword>
<proteinExistence type="inferred from homology"/>
<evidence type="ECO:0000256" key="1">
    <source>
        <dbReference type="ARBA" id="ARBA00010883"/>
    </source>
</evidence>
<dbReference type="SMART" id="SM00313">
    <property type="entry name" value="PXA"/>
    <property type="match status" value="1"/>
</dbReference>
<dbReference type="Pfam" id="PF08628">
    <property type="entry name" value="Nexin_C"/>
    <property type="match status" value="1"/>
</dbReference>
<dbReference type="CDD" id="cd06873">
    <property type="entry name" value="PX_SNX13"/>
    <property type="match status" value="1"/>
</dbReference>
<sequence>METTTAGWIGLIVVLFLTSFGVTWLIILVISLVLFMIGLISLLYVQQGNIEKLYFKGAGNPLISNKVREGGLEHIVKQLESPKRVPKQDHRVTGSELIDSSLQEILGYVIRDYVSNWYNIITRDPEFPNVTVRRTAQTFAINISNRVKDVDWIPYLTQKFVDDAASHLRLYKQARAKLKLAEAAKEQKKSIQKDKGSPKKSNHKRNKSETDVSWYTGRSNNETKKDADRILGNSKFYVNDGKNETLEDYFFELECQMENNVISRDLVCRNLQNEKDFLCEVVEILLYILLPDEDFQCKPLRYLLREIFVNGVVLPLFNLVSDPDYINQAMIWLCLRENQLPSDIFLTVVRLTDSCDELRGTKDLIALEIQTLRSRDSGGESDLSVKQQLSSLYYVLKLIDNKLSKMENMDMSSTDGQSLDYIQMENVKKIDLTLDQILKNNVALSYFIDFISSQERQVDLFFYLNVEGWKVSVEQQLSDLHLAKLTKGHADNAGPVYENVRSTALSIYEQYLGERSEQRVPIKPALVQTLHFKIRNLNETPSETWFDGVLEAVYEKLETNYLALFKKSKSYVKLLQELDLLQQNNAEDDIISINSNESLEPNEHVSVVAKKPDFLTVDYTKNVKHVRSLSDVTVLIGKEESEGKSRVSSGERPGEIVTLKEQEEKIDEKALKVGAFTLVVNIIETGIVCEKGKTFGIYAIRVTRSYETGYQEEWHIYRRYSDFHDLYTKVKEKFPDLSKLPFPGKKTFHNMDRSVLERRMKMLGAYMNELCHNSVISTHRGLKDLVMTFLEQGDYDRATGGPISSTINTLVNPLKSGMKTIKNMPEQLINTVDEVVGGLSKVFHPKPLRFPEACKVGASIEETDDNIPLRIMLLMMDEVFDLKSRNQWLRRRIVTLLRQIVRTMFGDIVNRRILEYVSFITSPKNVAHYLYIFKHSFWPNGMKNDKKSERDDNTKYRTRIAAKVALLSCLSDELKHIIGSETTRRGLLTIFDLFQRPILNRRLLYVLLEGVLCNLFPDKGIDKLFVKLYSKSKHDEHVSRAKKWR</sequence>
<feature type="region of interest" description="Disordered" evidence="2">
    <location>
        <begin position="187"/>
        <end position="218"/>
    </location>
</feature>
<dbReference type="PROSITE" id="PS50132">
    <property type="entry name" value="RGS"/>
    <property type="match status" value="1"/>
</dbReference>
<accession>A0A9N9TDE6</accession>
<feature type="transmembrane region" description="Helical" evidence="3">
    <location>
        <begin position="12"/>
        <end position="45"/>
    </location>
</feature>
<dbReference type="InterPro" id="IPR036871">
    <property type="entry name" value="PX_dom_sf"/>
</dbReference>
<reference evidence="7" key="1">
    <citation type="submission" date="2022-01" db="EMBL/GenBank/DDBJ databases">
        <authorList>
            <person name="King R."/>
        </authorList>
    </citation>
    <scope>NUCLEOTIDE SEQUENCE</scope>
</reference>
<evidence type="ECO:0000259" key="4">
    <source>
        <dbReference type="PROSITE" id="PS50132"/>
    </source>
</evidence>
<evidence type="ECO:0000259" key="6">
    <source>
        <dbReference type="PROSITE" id="PS51207"/>
    </source>
</evidence>
<keyword evidence="3" id="KW-0472">Membrane</keyword>
<dbReference type="EMBL" id="OU900104">
    <property type="protein sequence ID" value="CAG9855944.1"/>
    <property type="molecule type" value="Genomic_DNA"/>
</dbReference>
<comment type="similarity">
    <text evidence="1">Belongs to the sorting nexin family.</text>
</comment>
<dbReference type="SMART" id="SM00315">
    <property type="entry name" value="RGS"/>
    <property type="match status" value="1"/>
</dbReference>
<dbReference type="GO" id="GO:0035091">
    <property type="term" value="F:phosphatidylinositol binding"/>
    <property type="evidence" value="ECO:0007669"/>
    <property type="project" value="InterPro"/>
</dbReference>
<dbReference type="SMART" id="SM00312">
    <property type="entry name" value="PX"/>
    <property type="match status" value="1"/>
</dbReference>
<dbReference type="SUPFAM" id="SSF48097">
    <property type="entry name" value="Regulator of G-protein signaling, RGS"/>
    <property type="match status" value="1"/>
</dbReference>
<evidence type="ECO:0008006" key="9">
    <source>
        <dbReference type="Google" id="ProtNLM"/>
    </source>
</evidence>
<feature type="compositionally biased region" description="Basic and acidic residues" evidence="2">
    <location>
        <begin position="187"/>
        <end position="197"/>
    </location>
</feature>
<dbReference type="InterPro" id="IPR036305">
    <property type="entry name" value="RGS_sf"/>
</dbReference>
<dbReference type="InterPro" id="IPR016137">
    <property type="entry name" value="RGS"/>
</dbReference>
<dbReference type="OrthoDB" id="5772781at2759"/>
<dbReference type="Gene3D" id="3.30.1520.10">
    <property type="entry name" value="Phox-like domain"/>
    <property type="match status" value="1"/>
</dbReference>
<dbReference type="SUPFAM" id="SSF64268">
    <property type="entry name" value="PX domain"/>
    <property type="match status" value="1"/>
</dbReference>
<dbReference type="PROSITE" id="PS50195">
    <property type="entry name" value="PX"/>
    <property type="match status" value="1"/>
</dbReference>
<dbReference type="Proteomes" id="UP001153712">
    <property type="component" value="Chromosome 11"/>
</dbReference>
<feature type="domain" description="PXA" evidence="6">
    <location>
        <begin position="95"/>
        <end position="338"/>
    </location>
</feature>
<feature type="domain" description="RGS" evidence="4">
    <location>
        <begin position="433"/>
        <end position="575"/>
    </location>
</feature>
<feature type="domain" description="PX" evidence="5">
    <location>
        <begin position="676"/>
        <end position="797"/>
    </location>
</feature>
<dbReference type="InterPro" id="IPR013937">
    <property type="entry name" value="Sorting_nexin_C"/>
</dbReference>
<dbReference type="Pfam" id="PF00787">
    <property type="entry name" value="PX"/>
    <property type="match status" value="1"/>
</dbReference>
<dbReference type="InterPro" id="IPR037437">
    <property type="entry name" value="SNX13_PX"/>
</dbReference>
<dbReference type="InterPro" id="IPR044926">
    <property type="entry name" value="RGS_subdomain_2"/>
</dbReference>
<evidence type="ECO:0000259" key="5">
    <source>
        <dbReference type="PROSITE" id="PS50195"/>
    </source>
</evidence>
<dbReference type="Gene3D" id="1.10.167.10">
    <property type="entry name" value="Regulator of G-protein Signalling 4, domain 2"/>
    <property type="match status" value="1"/>
</dbReference>
<dbReference type="Pfam" id="PF00615">
    <property type="entry name" value="RGS"/>
    <property type="match status" value="1"/>
</dbReference>
<evidence type="ECO:0000313" key="7">
    <source>
        <dbReference type="EMBL" id="CAG9855944.1"/>
    </source>
</evidence>